<protein>
    <recommendedName>
        <fullName evidence="2">Bacterial surface antigen (D15) domain-containing protein</fullName>
    </recommendedName>
</protein>
<gene>
    <name evidence="1" type="ORF">S01H4_18612</name>
</gene>
<feature type="non-terminal residue" evidence="1">
    <location>
        <position position="1"/>
    </location>
</feature>
<evidence type="ECO:0000313" key="1">
    <source>
        <dbReference type="EMBL" id="GAG71010.1"/>
    </source>
</evidence>
<dbReference type="EMBL" id="BART01008256">
    <property type="protein sequence ID" value="GAG71010.1"/>
    <property type="molecule type" value="Genomic_DNA"/>
</dbReference>
<proteinExistence type="predicted"/>
<sequence length="180" mass="20282">TIMADARKYFWLKPVSVAFRALHYARMGEDSETFYPIYISQQGFVRGLDLFGSSNDAFNRYGLDINQLIGSKVLMANAEIRLPFTGPPQIAVIPSKLLFTELAVFLDAGVAFDDYDQIEFVSKREDVLNLHPDKSVVLLTTGLSLRVNVFGAFILEPYYAIPIRENSKGEFGMNFLLPGW</sequence>
<evidence type="ECO:0008006" key="2">
    <source>
        <dbReference type="Google" id="ProtNLM"/>
    </source>
</evidence>
<comment type="caution">
    <text evidence="1">The sequence shown here is derived from an EMBL/GenBank/DDBJ whole genome shotgun (WGS) entry which is preliminary data.</text>
</comment>
<name>X0ZMQ4_9ZZZZ</name>
<reference evidence="1" key="1">
    <citation type="journal article" date="2014" name="Front. Microbiol.">
        <title>High frequency of phylogenetically diverse reductive dehalogenase-homologous genes in deep subseafloor sedimentary metagenomes.</title>
        <authorList>
            <person name="Kawai M."/>
            <person name="Futagami T."/>
            <person name="Toyoda A."/>
            <person name="Takaki Y."/>
            <person name="Nishi S."/>
            <person name="Hori S."/>
            <person name="Arai W."/>
            <person name="Tsubouchi T."/>
            <person name="Morono Y."/>
            <person name="Uchiyama I."/>
            <person name="Ito T."/>
            <person name="Fujiyama A."/>
            <person name="Inagaki F."/>
            <person name="Takami H."/>
        </authorList>
    </citation>
    <scope>NUCLEOTIDE SEQUENCE</scope>
    <source>
        <strain evidence="1">Expedition CK06-06</strain>
    </source>
</reference>
<accession>X0ZMQ4</accession>
<dbReference type="AlphaFoldDB" id="X0ZMQ4"/>
<organism evidence="1">
    <name type="scientific">marine sediment metagenome</name>
    <dbReference type="NCBI Taxonomy" id="412755"/>
    <lineage>
        <taxon>unclassified sequences</taxon>
        <taxon>metagenomes</taxon>
        <taxon>ecological metagenomes</taxon>
    </lineage>
</organism>
<dbReference type="Gene3D" id="2.40.160.50">
    <property type="entry name" value="membrane protein fhac: a member of the omp85/tpsb transporter family"/>
    <property type="match status" value="1"/>
</dbReference>